<reference evidence="2 3" key="1">
    <citation type="journal article" date="2015" name="Proc. Natl. Acad. Sci. U.S.A.">
        <title>The resurrection genome of Boea hygrometrica: A blueprint for survival of dehydration.</title>
        <authorList>
            <person name="Xiao L."/>
            <person name="Yang G."/>
            <person name="Zhang L."/>
            <person name="Yang X."/>
            <person name="Zhao S."/>
            <person name="Ji Z."/>
            <person name="Zhou Q."/>
            <person name="Hu M."/>
            <person name="Wang Y."/>
            <person name="Chen M."/>
            <person name="Xu Y."/>
            <person name="Jin H."/>
            <person name="Xiao X."/>
            <person name="Hu G."/>
            <person name="Bao F."/>
            <person name="Hu Y."/>
            <person name="Wan P."/>
            <person name="Li L."/>
            <person name="Deng X."/>
            <person name="Kuang T."/>
            <person name="Xiang C."/>
            <person name="Zhu J.K."/>
            <person name="Oliver M.J."/>
            <person name="He Y."/>
        </authorList>
    </citation>
    <scope>NUCLEOTIDE SEQUENCE [LARGE SCALE GENOMIC DNA]</scope>
    <source>
        <strain evidence="3">cv. XS01</strain>
    </source>
</reference>
<accession>A0A2Z7C682</accession>
<gene>
    <name evidence="2" type="ORF">F511_16937</name>
</gene>
<feature type="compositionally biased region" description="Acidic residues" evidence="1">
    <location>
        <begin position="350"/>
        <end position="363"/>
    </location>
</feature>
<feature type="region of interest" description="Disordered" evidence="1">
    <location>
        <begin position="85"/>
        <end position="236"/>
    </location>
</feature>
<feature type="region of interest" description="Disordered" evidence="1">
    <location>
        <begin position="1"/>
        <end position="56"/>
    </location>
</feature>
<protein>
    <submittedName>
        <fullName evidence="2">Uncharacterized protein</fullName>
    </submittedName>
</protein>
<feature type="region of interest" description="Disordered" evidence="1">
    <location>
        <begin position="350"/>
        <end position="373"/>
    </location>
</feature>
<name>A0A2Z7C682_9LAMI</name>
<evidence type="ECO:0000313" key="2">
    <source>
        <dbReference type="EMBL" id="KZV41989.1"/>
    </source>
</evidence>
<keyword evidence="3" id="KW-1185">Reference proteome</keyword>
<feature type="region of interest" description="Disordered" evidence="1">
    <location>
        <begin position="396"/>
        <end position="415"/>
    </location>
</feature>
<dbReference type="AlphaFoldDB" id="A0A2Z7C682"/>
<proteinExistence type="predicted"/>
<dbReference type="EMBL" id="KQ999311">
    <property type="protein sequence ID" value="KZV41989.1"/>
    <property type="molecule type" value="Genomic_DNA"/>
</dbReference>
<feature type="compositionally biased region" description="Polar residues" evidence="1">
    <location>
        <begin position="404"/>
        <end position="415"/>
    </location>
</feature>
<organism evidence="2 3">
    <name type="scientific">Dorcoceras hygrometricum</name>
    <dbReference type="NCBI Taxonomy" id="472368"/>
    <lineage>
        <taxon>Eukaryota</taxon>
        <taxon>Viridiplantae</taxon>
        <taxon>Streptophyta</taxon>
        <taxon>Embryophyta</taxon>
        <taxon>Tracheophyta</taxon>
        <taxon>Spermatophyta</taxon>
        <taxon>Magnoliopsida</taxon>
        <taxon>eudicotyledons</taxon>
        <taxon>Gunneridae</taxon>
        <taxon>Pentapetalae</taxon>
        <taxon>asterids</taxon>
        <taxon>lamiids</taxon>
        <taxon>Lamiales</taxon>
        <taxon>Gesneriaceae</taxon>
        <taxon>Didymocarpoideae</taxon>
        <taxon>Trichosporeae</taxon>
        <taxon>Loxocarpinae</taxon>
        <taxon>Dorcoceras</taxon>
    </lineage>
</organism>
<evidence type="ECO:0000256" key="1">
    <source>
        <dbReference type="SAM" id="MobiDB-lite"/>
    </source>
</evidence>
<feature type="compositionally biased region" description="Basic and acidic residues" evidence="1">
    <location>
        <begin position="364"/>
        <end position="373"/>
    </location>
</feature>
<evidence type="ECO:0000313" key="3">
    <source>
        <dbReference type="Proteomes" id="UP000250235"/>
    </source>
</evidence>
<feature type="compositionally biased region" description="Basic and acidic residues" evidence="1">
    <location>
        <begin position="95"/>
        <end position="110"/>
    </location>
</feature>
<feature type="compositionally biased region" description="Basic and acidic residues" evidence="1">
    <location>
        <begin position="187"/>
        <end position="209"/>
    </location>
</feature>
<feature type="compositionally biased region" description="Polar residues" evidence="1">
    <location>
        <begin position="155"/>
        <end position="164"/>
    </location>
</feature>
<dbReference type="Proteomes" id="UP000250235">
    <property type="component" value="Unassembled WGS sequence"/>
</dbReference>
<feature type="compositionally biased region" description="Basic and acidic residues" evidence="1">
    <location>
        <begin position="226"/>
        <end position="236"/>
    </location>
</feature>
<sequence>MQSGRLDEFPPLFAPPPPAAPPPKPPDDEGSHASRSYAAAFADSSPRTKRKSFMEYGHGEKIQAKEIVLYKNTPGIQFSKEEVMEMEQAHPFALAREEKPAAGDLREVLNQKRRKDSQDKSNNTGDGKEEYSGNVWREVGRNRSGVNQKEVRTPNIRQNNQEGHTGNRFDALGDDNGSVSGADQDFEVEHGTGRDQMKETGDESGKEKNSGSLNEAHVNPSTQNNQERRDANRFDTVFDDKEYVSDDELDADNHEGEEHAFMAKESSPKDPVVCPSNQHALNVERNLLPPIPLQPFCVLNKAQSSLESRHSQHSNQVEQEMDDNYQVNINTLPAIEMAPNIISRTIIEPLEDEGEENIPEADSSEDKTLEEAPKQILQRSLSAGNLKQKGHVIIHRMATRSHTRSQGTSSSQSFQ</sequence>
<feature type="compositionally biased region" description="Pro residues" evidence="1">
    <location>
        <begin position="12"/>
        <end position="24"/>
    </location>
</feature>